<reference evidence="3 4" key="1">
    <citation type="submission" date="2018-03" db="EMBL/GenBank/DDBJ databases">
        <title>Genomic Encyclopedia of Archaeal and Bacterial Type Strains, Phase II (KMG-II): from individual species to whole genera.</title>
        <authorList>
            <person name="Goeker M."/>
        </authorList>
    </citation>
    <scope>NUCLEOTIDE SEQUENCE [LARGE SCALE GENOMIC DNA]</scope>
    <source>
        <strain evidence="3 4">DSM 28229</strain>
    </source>
</reference>
<dbReference type="RefSeq" id="WP_146201663.1">
    <property type="nucleotide sequence ID" value="NZ_QGDO01000002.1"/>
</dbReference>
<feature type="signal peptide" evidence="2">
    <location>
        <begin position="1"/>
        <end position="22"/>
    </location>
</feature>
<dbReference type="Proteomes" id="UP000245535">
    <property type="component" value="Unassembled WGS sequence"/>
</dbReference>
<proteinExistence type="predicted"/>
<dbReference type="AlphaFoldDB" id="A0A315ZDF6"/>
<evidence type="ECO:0000313" key="3">
    <source>
        <dbReference type="EMBL" id="PWJ42898.1"/>
    </source>
</evidence>
<keyword evidence="2" id="KW-0732">Signal</keyword>
<evidence type="ECO:0000256" key="1">
    <source>
        <dbReference type="SAM" id="MobiDB-lite"/>
    </source>
</evidence>
<sequence length="260" mass="28679">MTTKHRLLLITMILGCQVSVIAQSIQNLTVNLSDDQSLMTVNYDLLAESDDSETYDVTLYYVTDEGEELLAKSITGDIGTDMKVGTGYKVEWALKQDLERYQGNLSMKVKAVQTYSPVKLKVINNFKSSYKRKKPKSIELIWARGGWKPTDEIFVDLYKKDGTLITKDIASAKQSAGKITVLTPRQKGKYHFALRDSKGFISKSTPDFKVKKGGGFFKTVLVGAALAGGYVVLTGLQSSTEDEPNVVESGSQDLPAPPNF</sequence>
<evidence type="ECO:0000313" key="4">
    <source>
        <dbReference type="Proteomes" id="UP000245535"/>
    </source>
</evidence>
<comment type="caution">
    <text evidence="3">The sequence shown here is derived from an EMBL/GenBank/DDBJ whole genome shotgun (WGS) entry which is preliminary data.</text>
</comment>
<feature type="chain" id="PRO_5016384389" evidence="2">
    <location>
        <begin position="23"/>
        <end position="260"/>
    </location>
</feature>
<protein>
    <submittedName>
        <fullName evidence="3">Uncharacterized protein</fullName>
    </submittedName>
</protein>
<feature type="region of interest" description="Disordered" evidence="1">
    <location>
        <begin position="241"/>
        <end position="260"/>
    </location>
</feature>
<accession>A0A315ZDF6</accession>
<dbReference type="EMBL" id="QGDO01000002">
    <property type="protein sequence ID" value="PWJ42898.1"/>
    <property type="molecule type" value="Genomic_DNA"/>
</dbReference>
<name>A0A315ZDF6_SEDFL</name>
<organism evidence="3 4">
    <name type="scientific">Sediminitomix flava</name>
    <dbReference type="NCBI Taxonomy" id="379075"/>
    <lineage>
        <taxon>Bacteria</taxon>
        <taxon>Pseudomonadati</taxon>
        <taxon>Bacteroidota</taxon>
        <taxon>Cytophagia</taxon>
        <taxon>Cytophagales</taxon>
        <taxon>Flammeovirgaceae</taxon>
        <taxon>Sediminitomix</taxon>
    </lineage>
</organism>
<evidence type="ECO:0000256" key="2">
    <source>
        <dbReference type="SAM" id="SignalP"/>
    </source>
</evidence>
<gene>
    <name evidence="3" type="ORF">BC781_102444</name>
</gene>
<keyword evidence="4" id="KW-1185">Reference proteome</keyword>